<gene>
    <name evidence="9" type="ORF">PhCBS80983_g04906</name>
</gene>
<accession>A0A507DW60</accession>
<dbReference type="Pfam" id="PF17830">
    <property type="entry name" value="STI1-HOP_DP"/>
    <property type="match status" value="2"/>
</dbReference>
<dbReference type="PANTHER" id="PTHR22904:SF523">
    <property type="entry name" value="STRESS-INDUCED-PHOSPHOPROTEIN 1"/>
    <property type="match status" value="1"/>
</dbReference>
<dbReference type="Proteomes" id="UP000318582">
    <property type="component" value="Unassembled WGS sequence"/>
</dbReference>
<dbReference type="FunFam" id="1.10.260.100:FF:000004">
    <property type="entry name" value="Putative stress-induced-phosphoprotein 1"/>
    <property type="match status" value="1"/>
</dbReference>
<feature type="compositionally biased region" description="Basic and acidic residues" evidence="7">
    <location>
        <begin position="238"/>
        <end position="257"/>
    </location>
</feature>
<evidence type="ECO:0000259" key="8">
    <source>
        <dbReference type="SMART" id="SM00727"/>
    </source>
</evidence>
<feature type="compositionally biased region" description="Basic and acidic residues" evidence="7">
    <location>
        <begin position="217"/>
        <end position="226"/>
    </location>
</feature>
<dbReference type="InterPro" id="IPR006636">
    <property type="entry name" value="STI1_HS-bd"/>
</dbReference>
<dbReference type="FunFam" id="1.25.40.10:FF:000020">
    <property type="entry name" value="Stress-induced phosphoprotein 1"/>
    <property type="match status" value="1"/>
</dbReference>
<feature type="repeat" description="TPR" evidence="6">
    <location>
        <begin position="250"/>
        <end position="283"/>
    </location>
</feature>
<proteinExistence type="predicted"/>
<feature type="repeat" description="TPR" evidence="6">
    <location>
        <begin position="3"/>
        <end position="36"/>
    </location>
</feature>
<dbReference type="FunFam" id="1.25.40.10:FF:000027">
    <property type="entry name" value="stress-induced-phosphoprotein 1 isoform X1"/>
    <property type="match status" value="1"/>
</dbReference>
<comment type="subcellular location">
    <subcellularLocation>
        <location evidence="1">Cytoplasm</location>
    </subcellularLocation>
</comment>
<dbReference type="SMART" id="SM00727">
    <property type="entry name" value="STI1"/>
    <property type="match status" value="2"/>
</dbReference>
<comment type="subunit">
    <text evidence="5">Part of a larger complex that includes HSP70, HSP90, and immunophilins.</text>
</comment>
<dbReference type="SUPFAM" id="SSF48452">
    <property type="entry name" value="TPR-like"/>
    <property type="match status" value="3"/>
</dbReference>
<feature type="repeat" description="TPR" evidence="6">
    <location>
        <begin position="71"/>
        <end position="104"/>
    </location>
</feature>
<dbReference type="EMBL" id="QEAQ01000090">
    <property type="protein sequence ID" value="TPX55954.1"/>
    <property type="molecule type" value="Genomic_DNA"/>
</dbReference>
<feature type="repeat" description="TPR" evidence="6">
    <location>
        <begin position="325"/>
        <end position="358"/>
    </location>
</feature>
<dbReference type="FunFam" id="1.25.40.10:FF:000010">
    <property type="entry name" value="Stress-induced phosphoprotein 1"/>
    <property type="match status" value="1"/>
</dbReference>
<feature type="compositionally biased region" description="Low complexity" evidence="7">
    <location>
        <begin position="198"/>
        <end position="209"/>
    </location>
</feature>
<evidence type="ECO:0000313" key="10">
    <source>
        <dbReference type="Proteomes" id="UP000318582"/>
    </source>
</evidence>
<dbReference type="InterPro" id="IPR041243">
    <property type="entry name" value="STI1/HOP_DP"/>
</dbReference>
<sequence length="573" mass="64082">MTAEDFKTRGNQAFSAGQFEEAIQHFSSAIELDPSNHVLYSNRSASYSSLKNYQQALLDANKTVELKPDWPRGYSRKGAALHGLGELPEAADAYKAGLQVDPNNAQLKKALDEVEAAMDAGGENPFGNMFGPEGIAKIMSNPKVAHIISQPDVMMKIQDIQRNPQNMNMYMQDPRIMTLMMAAMGLDATVATNPEDAAAAANAAANDTPYTPPAPQTKREEPRQKQPEQVPEPELVSDETKEQQAKRAESDKEKDIGNKFYKQRNFEEAISHYDKAFEADPTNVAVLTNKAAAQFEAGQYDDSIKTCEDAIERGRELRADYKIIAKAFGRIANSYMKKSDLNNAIKFFEKSLTEHRTPDILAKLKEAEKMKAVQEKEAYRNPQLSDEARELGNECFKKSDWPDAVKHYTEAIKRNDADPRNYSNRAACYIKLMAFPEAEKDCDAALALDPAFIKAYIRKAAILFAKRDYMKSIDMCNEAKAKDVDNKHTTEIDAQIMKCYAGLNQVQSGGNREETLKRAMDDPEVQRVMGDPVMQSILKQMQEDPRAAQDHMKNPSVAAKIRVLVNAGIIQMR</sequence>
<keyword evidence="2" id="KW-0963">Cytoplasm</keyword>
<dbReference type="AlphaFoldDB" id="A0A507DW60"/>
<dbReference type="GO" id="GO:0051879">
    <property type="term" value="F:Hsp90 protein binding"/>
    <property type="evidence" value="ECO:0007669"/>
    <property type="project" value="TreeGrafter"/>
</dbReference>
<dbReference type="PROSITE" id="PS50293">
    <property type="entry name" value="TPR_REGION"/>
    <property type="match status" value="1"/>
</dbReference>
<dbReference type="SMART" id="SM00028">
    <property type="entry name" value="TPR"/>
    <property type="match status" value="9"/>
</dbReference>
<evidence type="ECO:0000256" key="2">
    <source>
        <dbReference type="ARBA" id="ARBA00022490"/>
    </source>
</evidence>
<keyword evidence="10" id="KW-1185">Reference proteome</keyword>
<evidence type="ECO:0000256" key="6">
    <source>
        <dbReference type="PROSITE-ProRule" id="PRU00339"/>
    </source>
</evidence>
<dbReference type="InterPro" id="IPR019734">
    <property type="entry name" value="TPR_rpt"/>
</dbReference>
<dbReference type="PANTHER" id="PTHR22904">
    <property type="entry name" value="TPR REPEAT CONTAINING PROTEIN"/>
    <property type="match status" value="1"/>
</dbReference>
<feature type="region of interest" description="Disordered" evidence="7">
    <location>
        <begin position="198"/>
        <end position="259"/>
    </location>
</feature>
<dbReference type="Gene3D" id="1.10.260.100">
    <property type="match status" value="2"/>
</dbReference>
<keyword evidence="4 6" id="KW-0802">TPR repeat</keyword>
<evidence type="ECO:0000256" key="3">
    <source>
        <dbReference type="ARBA" id="ARBA00022737"/>
    </source>
</evidence>
<feature type="domain" description="STI1" evidence="8">
    <location>
        <begin position="131"/>
        <end position="170"/>
    </location>
</feature>
<dbReference type="Gene3D" id="1.25.40.10">
    <property type="entry name" value="Tetratricopeptide repeat domain"/>
    <property type="match status" value="3"/>
</dbReference>
<dbReference type="Pfam" id="PF14559">
    <property type="entry name" value="TPR_19"/>
    <property type="match status" value="1"/>
</dbReference>
<evidence type="ECO:0000256" key="5">
    <source>
        <dbReference type="ARBA" id="ARBA00064323"/>
    </source>
</evidence>
<keyword evidence="3" id="KW-0677">Repeat</keyword>
<name>A0A507DW60_9FUNG</name>
<dbReference type="GO" id="GO:0042030">
    <property type="term" value="F:ATPase inhibitor activity"/>
    <property type="evidence" value="ECO:0007669"/>
    <property type="project" value="UniProtKB-ARBA"/>
</dbReference>
<evidence type="ECO:0000313" key="9">
    <source>
        <dbReference type="EMBL" id="TPX55954.1"/>
    </source>
</evidence>
<dbReference type="PROSITE" id="PS50005">
    <property type="entry name" value="TPR"/>
    <property type="match status" value="4"/>
</dbReference>
<dbReference type="InterPro" id="IPR011990">
    <property type="entry name" value="TPR-like_helical_dom_sf"/>
</dbReference>
<evidence type="ECO:0000256" key="1">
    <source>
        <dbReference type="ARBA" id="ARBA00004496"/>
    </source>
</evidence>
<dbReference type="Pfam" id="PF00515">
    <property type="entry name" value="TPR_1"/>
    <property type="match status" value="1"/>
</dbReference>
<reference evidence="9 10" key="1">
    <citation type="journal article" date="2019" name="Sci. Rep.">
        <title>Comparative genomics of chytrid fungi reveal insights into the obligate biotrophic and pathogenic lifestyle of Synchytrium endobioticum.</title>
        <authorList>
            <person name="van de Vossenberg B.T.L.H."/>
            <person name="Warris S."/>
            <person name="Nguyen H.D.T."/>
            <person name="van Gent-Pelzer M.P.E."/>
            <person name="Joly D.L."/>
            <person name="van de Geest H.C."/>
            <person name="Bonants P.J.M."/>
            <person name="Smith D.S."/>
            <person name="Levesque C.A."/>
            <person name="van der Lee T.A.J."/>
        </authorList>
    </citation>
    <scope>NUCLEOTIDE SEQUENCE [LARGE SCALE GENOMIC DNA]</scope>
    <source>
        <strain evidence="9 10">CBS 809.83</strain>
    </source>
</reference>
<feature type="domain" description="STI1" evidence="8">
    <location>
        <begin position="522"/>
        <end position="561"/>
    </location>
</feature>
<dbReference type="Pfam" id="PF13432">
    <property type="entry name" value="TPR_16"/>
    <property type="match status" value="1"/>
</dbReference>
<dbReference type="FunFam" id="1.10.260.100:FF:000002">
    <property type="entry name" value="Stress-induced-phosphoprotein 1 (Hsp70/Hsp90-organizing)"/>
    <property type="match status" value="1"/>
</dbReference>
<dbReference type="Pfam" id="PF13181">
    <property type="entry name" value="TPR_8"/>
    <property type="match status" value="1"/>
</dbReference>
<dbReference type="GO" id="GO:0005737">
    <property type="term" value="C:cytoplasm"/>
    <property type="evidence" value="ECO:0007669"/>
    <property type="project" value="UniProtKB-SubCell"/>
</dbReference>
<evidence type="ECO:0000256" key="7">
    <source>
        <dbReference type="SAM" id="MobiDB-lite"/>
    </source>
</evidence>
<dbReference type="STRING" id="109895.A0A507DW60"/>
<comment type="caution">
    <text evidence="9">The sequence shown here is derived from an EMBL/GenBank/DDBJ whole genome shotgun (WGS) entry which is preliminary data.</text>
</comment>
<protein>
    <recommendedName>
        <fullName evidence="8">STI1 domain-containing protein</fullName>
    </recommendedName>
</protein>
<evidence type="ECO:0000256" key="4">
    <source>
        <dbReference type="ARBA" id="ARBA00022803"/>
    </source>
</evidence>
<organism evidence="9 10">
    <name type="scientific">Powellomyces hirtus</name>
    <dbReference type="NCBI Taxonomy" id="109895"/>
    <lineage>
        <taxon>Eukaryota</taxon>
        <taxon>Fungi</taxon>
        <taxon>Fungi incertae sedis</taxon>
        <taxon>Chytridiomycota</taxon>
        <taxon>Chytridiomycota incertae sedis</taxon>
        <taxon>Chytridiomycetes</taxon>
        <taxon>Spizellomycetales</taxon>
        <taxon>Powellomycetaceae</taxon>
        <taxon>Powellomyces</taxon>
    </lineage>
</organism>